<dbReference type="GO" id="GO:0000166">
    <property type="term" value="F:nucleotide binding"/>
    <property type="evidence" value="ECO:0007669"/>
    <property type="project" value="InterPro"/>
</dbReference>
<evidence type="ECO:0000259" key="2">
    <source>
        <dbReference type="Pfam" id="PF22725"/>
    </source>
</evidence>
<dbReference type="Pfam" id="PF01408">
    <property type="entry name" value="GFO_IDH_MocA"/>
    <property type="match status" value="1"/>
</dbReference>
<reference evidence="3" key="1">
    <citation type="submission" date="2020-10" db="EMBL/GenBank/DDBJ databases">
        <title>Taxonomic study of unclassified bacteria belonging to the class Ktedonobacteria.</title>
        <authorList>
            <person name="Yabe S."/>
            <person name="Wang C.M."/>
            <person name="Zheng Y."/>
            <person name="Sakai Y."/>
            <person name="Cavaletti L."/>
            <person name="Monciardini P."/>
            <person name="Donadio S."/>
        </authorList>
    </citation>
    <scope>NUCLEOTIDE SEQUENCE</scope>
    <source>
        <strain evidence="3">ID150040</strain>
    </source>
</reference>
<evidence type="ECO:0000313" key="3">
    <source>
        <dbReference type="EMBL" id="GHO96708.1"/>
    </source>
</evidence>
<gene>
    <name evidence="3" type="ORF">KSF_067560</name>
</gene>
<name>A0A8J3IMH1_9CHLR</name>
<evidence type="ECO:0000259" key="1">
    <source>
        <dbReference type="Pfam" id="PF01408"/>
    </source>
</evidence>
<dbReference type="PANTHER" id="PTHR43708">
    <property type="entry name" value="CONSERVED EXPRESSED OXIDOREDUCTASE (EUROFUNG)"/>
    <property type="match status" value="1"/>
</dbReference>
<proteinExistence type="predicted"/>
<dbReference type="SUPFAM" id="SSF55347">
    <property type="entry name" value="Glyceraldehyde-3-phosphate dehydrogenase-like, C-terminal domain"/>
    <property type="match status" value="1"/>
</dbReference>
<dbReference type="InterPro" id="IPR036291">
    <property type="entry name" value="NAD(P)-bd_dom_sf"/>
</dbReference>
<feature type="domain" description="GFO/IDH/MocA-like oxidoreductase" evidence="2">
    <location>
        <begin position="136"/>
        <end position="254"/>
    </location>
</feature>
<accession>A0A8J3IMH1</accession>
<dbReference type="Pfam" id="PF22725">
    <property type="entry name" value="GFO_IDH_MocA_C3"/>
    <property type="match status" value="1"/>
</dbReference>
<dbReference type="RefSeq" id="WP_220207313.1">
    <property type="nucleotide sequence ID" value="NZ_BNJK01000001.1"/>
</dbReference>
<dbReference type="AlphaFoldDB" id="A0A8J3IMH1"/>
<dbReference type="Gene3D" id="3.30.360.10">
    <property type="entry name" value="Dihydrodipicolinate Reductase, domain 2"/>
    <property type="match status" value="1"/>
</dbReference>
<sequence length="340" mass="37752">MVLRIVQVGLGGWGKNWASHVVSQNKDVEAVAWVDVHEETLLGAQKSLDLPAERCFSSLKCALEEVEADAVLVTASLPGHVPSALEALNAGKHVLMEKPFAPTIGEARQIIEAATQHNRIMMISQNYRFYPAPRVVADLIRKQELGPVYAVNIDFRRYDNVAPKGSYGHYIIWEPLLADMSIHHFDLMRMVLGQEPQEVTCKTWNPPLSNYTEPPTGTATITFDGGTVVSYRGSWVSTAPQTNWAGEWHMECEQGEIIWTSRGELPEYVQVRPRGKRVRSIKLPDYPLTDRSGSLNAFVQAVQSGQEPETSGRDNLKTLALMYATIEAAGSNRPVKLTAE</sequence>
<comment type="caution">
    <text evidence="3">The sequence shown here is derived from an EMBL/GenBank/DDBJ whole genome shotgun (WGS) entry which is preliminary data.</text>
</comment>
<dbReference type="Gene3D" id="3.40.50.720">
    <property type="entry name" value="NAD(P)-binding Rossmann-like Domain"/>
    <property type="match status" value="1"/>
</dbReference>
<protein>
    <submittedName>
        <fullName evidence="3">Oxidoreductase</fullName>
    </submittedName>
</protein>
<dbReference type="EMBL" id="BNJK01000001">
    <property type="protein sequence ID" value="GHO96708.1"/>
    <property type="molecule type" value="Genomic_DNA"/>
</dbReference>
<dbReference type="SUPFAM" id="SSF51735">
    <property type="entry name" value="NAD(P)-binding Rossmann-fold domains"/>
    <property type="match status" value="1"/>
</dbReference>
<organism evidence="3 4">
    <name type="scientific">Reticulibacter mediterranei</name>
    <dbReference type="NCBI Taxonomy" id="2778369"/>
    <lineage>
        <taxon>Bacteria</taxon>
        <taxon>Bacillati</taxon>
        <taxon>Chloroflexota</taxon>
        <taxon>Ktedonobacteria</taxon>
        <taxon>Ktedonobacterales</taxon>
        <taxon>Reticulibacteraceae</taxon>
        <taxon>Reticulibacter</taxon>
    </lineage>
</organism>
<evidence type="ECO:0000313" key="4">
    <source>
        <dbReference type="Proteomes" id="UP000597444"/>
    </source>
</evidence>
<dbReference type="InterPro" id="IPR051317">
    <property type="entry name" value="Gfo/Idh/MocA_oxidoreduct"/>
</dbReference>
<dbReference type="PANTHER" id="PTHR43708:SF8">
    <property type="entry name" value="OXIDOREDUCTASE"/>
    <property type="match status" value="1"/>
</dbReference>
<dbReference type="InterPro" id="IPR000683">
    <property type="entry name" value="Gfo/Idh/MocA-like_OxRdtase_N"/>
</dbReference>
<dbReference type="Proteomes" id="UP000597444">
    <property type="component" value="Unassembled WGS sequence"/>
</dbReference>
<keyword evidence="4" id="KW-1185">Reference proteome</keyword>
<feature type="domain" description="Gfo/Idh/MocA-like oxidoreductase N-terminal" evidence="1">
    <location>
        <begin position="4"/>
        <end position="123"/>
    </location>
</feature>
<dbReference type="InterPro" id="IPR055170">
    <property type="entry name" value="GFO_IDH_MocA-like_dom"/>
</dbReference>